<evidence type="ECO:0000313" key="2">
    <source>
        <dbReference type="Proteomes" id="UP000613582"/>
    </source>
</evidence>
<comment type="caution">
    <text evidence="1">The sequence shown here is derived from an EMBL/GenBank/DDBJ whole genome shotgun (WGS) entry which is preliminary data.</text>
</comment>
<dbReference type="AlphaFoldDB" id="A0A8J2Y6R3"/>
<proteinExistence type="predicted"/>
<reference evidence="1" key="1">
    <citation type="journal article" date="2014" name="Int. J. Syst. Evol. Microbiol.">
        <title>Complete genome sequence of Corynebacterium casei LMG S-19264T (=DSM 44701T), isolated from a smear-ripened cheese.</title>
        <authorList>
            <consortium name="US DOE Joint Genome Institute (JGI-PGF)"/>
            <person name="Walter F."/>
            <person name="Albersmeier A."/>
            <person name="Kalinowski J."/>
            <person name="Ruckert C."/>
        </authorList>
    </citation>
    <scope>NUCLEOTIDE SEQUENCE</scope>
    <source>
        <strain evidence="1">CGMCC 1.12921</strain>
    </source>
</reference>
<keyword evidence="2" id="KW-1185">Reference proteome</keyword>
<gene>
    <name evidence="1" type="ORF">GCM10011342_14310</name>
</gene>
<protein>
    <submittedName>
        <fullName evidence="1">Uncharacterized protein</fullName>
    </submittedName>
</protein>
<dbReference type="Proteomes" id="UP000613582">
    <property type="component" value="Unassembled WGS sequence"/>
</dbReference>
<reference evidence="1" key="2">
    <citation type="submission" date="2020-09" db="EMBL/GenBank/DDBJ databases">
        <authorList>
            <person name="Sun Q."/>
            <person name="Zhou Y."/>
        </authorList>
    </citation>
    <scope>NUCLEOTIDE SEQUENCE</scope>
    <source>
        <strain evidence="1">CGMCC 1.12921</strain>
    </source>
</reference>
<dbReference type="EMBL" id="BMGH01000001">
    <property type="protein sequence ID" value="GGD06594.1"/>
    <property type="molecule type" value="Genomic_DNA"/>
</dbReference>
<accession>A0A8J2Y6R3</accession>
<evidence type="ECO:0000313" key="1">
    <source>
        <dbReference type="EMBL" id="GGD06594.1"/>
    </source>
</evidence>
<organism evidence="1 2">
    <name type="scientific">Aquisalinus flavus</name>
    <dbReference type="NCBI Taxonomy" id="1526572"/>
    <lineage>
        <taxon>Bacteria</taxon>
        <taxon>Pseudomonadati</taxon>
        <taxon>Pseudomonadota</taxon>
        <taxon>Alphaproteobacteria</taxon>
        <taxon>Parvularculales</taxon>
        <taxon>Parvularculaceae</taxon>
        <taxon>Aquisalinus</taxon>
    </lineage>
</organism>
<name>A0A8J2Y6R3_9PROT</name>
<sequence>MTGIALAMHGGVRCGAKLHSSPAHGLPWDAVPPDDAKLYTPSIAGRNLMGWRQAQVTPPAIPSAMILTMACGEYSRVAMGGDKYRGRFLVGRYQGPHPKFPAGISTSPGRER</sequence>